<gene>
    <name evidence="3" type="ORF">ADINL_2432</name>
</gene>
<feature type="domain" description="DUF218" evidence="2">
    <location>
        <begin position="74"/>
        <end position="237"/>
    </location>
</feature>
<evidence type="ECO:0000313" key="4">
    <source>
        <dbReference type="Proteomes" id="UP000027318"/>
    </source>
</evidence>
<dbReference type="PATRIC" id="fig|267850.7.peg.2400"/>
<dbReference type="GO" id="GO:0000270">
    <property type="term" value="P:peptidoglycan metabolic process"/>
    <property type="evidence" value="ECO:0007669"/>
    <property type="project" value="TreeGrafter"/>
</dbReference>
<dbReference type="InterPro" id="IPR003848">
    <property type="entry name" value="DUF218"/>
</dbReference>
<reference evidence="3 4" key="1">
    <citation type="journal article" date="2005" name="Int. J. Syst. Evol. Microbiol.">
        <title>Nitrincola lacisaponensis gen. nov., sp. nov., a novel alkaliphilic bacterium isolated from an alkaline, saline lake.</title>
        <authorList>
            <person name="Dimitriu P.A."/>
            <person name="Shukla S.K."/>
            <person name="Conradt J."/>
            <person name="Marquez M.C."/>
            <person name="Ventosa A."/>
            <person name="Maglia A."/>
            <person name="Peyton B.M."/>
            <person name="Pinkart H.C."/>
            <person name="Mormile M.R."/>
        </authorList>
    </citation>
    <scope>NUCLEOTIDE SEQUENCE [LARGE SCALE GENOMIC DNA]</scope>
    <source>
        <strain evidence="3 4">4CA</strain>
    </source>
</reference>
<dbReference type="STRING" id="267850.ADINL_2432"/>
<dbReference type="GO" id="GO:0043164">
    <property type="term" value="P:Gram-negative-bacterium-type cell wall biogenesis"/>
    <property type="evidence" value="ECO:0007669"/>
    <property type="project" value="TreeGrafter"/>
</dbReference>
<dbReference type="InterPro" id="IPR051599">
    <property type="entry name" value="Cell_Envelope_Assoc"/>
</dbReference>
<dbReference type="Gene3D" id="3.40.50.620">
    <property type="entry name" value="HUPs"/>
    <property type="match status" value="1"/>
</dbReference>
<comment type="caution">
    <text evidence="3">The sequence shown here is derived from an EMBL/GenBank/DDBJ whole genome shotgun (WGS) entry which is preliminary data.</text>
</comment>
<feature type="transmembrane region" description="Helical" evidence="1">
    <location>
        <begin position="34"/>
        <end position="52"/>
    </location>
</feature>
<dbReference type="Proteomes" id="UP000027318">
    <property type="component" value="Unassembled WGS sequence"/>
</dbReference>
<evidence type="ECO:0000313" key="3">
    <source>
        <dbReference type="EMBL" id="KDE39303.1"/>
    </source>
</evidence>
<sequence length="248" mass="27576">MSLLKYFALPPGIQVLMLLVGVLLWMFGRRGSGTCMVLLAAVSLWILGLPLVSHQLQRSLEIYPAVSLDSLDADAIVVLGGGRAFDGAEFGWLDAPSEQTLSRLNYAAFLHRQTGLPVLVSGGRVHNEAQSEAELMQQVLQASFALQATWVEDRSRTTYENAFYSARMLQADGVQRVLLISQAWHLRRAVPVFEQQGLEVIAAPIQFSTPPPEGWVRWIPTAYYYRQSAQGLHEWLGHGVYQLRAALN</sequence>
<dbReference type="CDD" id="cd06259">
    <property type="entry name" value="YdcF-like"/>
    <property type="match status" value="1"/>
</dbReference>
<keyword evidence="1" id="KW-0812">Transmembrane</keyword>
<dbReference type="AlphaFoldDB" id="A0A063XYU4"/>
<accession>A0A063XYU4</accession>
<dbReference type="InterPro" id="IPR014729">
    <property type="entry name" value="Rossmann-like_a/b/a_fold"/>
</dbReference>
<name>A0A063XYU4_9GAMM</name>
<evidence type="ECO:0000256" key="1">
    <source>
        <dbReference type="SAM" id="Phobius"/>
    </source>
</evidence>
<protein>
    <submittedName>
        <fullName evidence="3">Putative membrane protein</fullName>
    </submittedName>
</protein>
<dbReference type="EMBL" id="JMSZ01000032">
    <property type="protein sequence ID" value="KDE39303.1"/>
    <property type="molecule type" value="Genomic_DNA"/>
</dbReference>
<proteinExistence type="predicted"/>
<dbReference type="Pfam" id="PF02698">
    <property type="entry name" value="DUF218"/>
    <property type="match status" value="1"/>
</dbReference>
<dbReference type="GO" id="GO:0005886">
    <property type="term" value="C:plasma membrane"/>
    <property type="evidence" value="ECO:0007669"/>
    <property type="project" value="TreeGrafter"/>
</dbReference>
<dbReference type="PANTHER" id="PTHR30336:SF4">
    <property type="entry name" value="ENVELOPE BIOGENESIS FACTOR ELYC"/>
    <property type="match status" value="1"/>
</dbReference>
<keyword evidence="1" id="KW-0472">Membrane</keyword>
<evidence type="ECO:0000259" key="2">
    <source>
        <dbReference type="Pfam" id="PF02698"/>
    </source>
</evidence>
<keyword evidence="4" id="KW-1185">Reference proteome</keyword>
<keyword evidence="1" id="KW-1133">Transmembrane helix</keyword>
<organism evidence="3 4">
    <name type="scientific">Nitrincola lacisaponensis</name>
    <dbReference type="NCBI Taxonomy" id="267850"/>
    <lineage>
        <taxon>Bacteria</taxon>
        <taxon>Pseudomonadati</taxon>
        <taxon>Pseudomonadota</taxon>
        <taxon>Gammaproteobacteria</taxon>
        <taxon>Oceanospirillales</taxon>
        <taxon>Oceanospirillaceae</taxon>
        <taxon>Nitrincola</taxon>
    </lineage>
</organism>
<dbReference type="RefSeq" id="WP_036548250.1">
    <property type="nucleotide sequence ID" value="NZ_JMSZ01000032.1"/>
</dbReference>
<dbReference type="PANTHER" id="PTHR30336">
    <property type="entry name" value="INNER MEMBRANE PROTEIN, PROBABLE PERMEASE"/>
    <property type="match status" value="1"/>
</dbReference>
<feature type="transmembrane region" description="Helical" evidence="1">
    <location>
        <begin position="6"/>
        <end position="27"/>
    </location>
</feature>